<gene>
    <name evidence="1" type="ORF">BDY19DRAFT_295369</name>
</gene>
<dbReference type="EMBL" id="MU274901">
    <property type="protein sequence ID" value="KAI0094055.1"/>
    <property type="molecule type" value="Genomic_DNA"/>
</dbReference>
<dbReference type="Proteomes" id="UP001055072">
    <property type="component" value="Unassembled WGS sequence"/>
</dbReference>
<keyword evidence="2" id="KW-1185">Reference proteome</keyword>
<organism evidence="1 2">
    <name type="scientific">Irpex rosettiformis</name>
    <dbReference type="NCBI Taxonomy" id="378272"/>
    <lineage>
        <taxon>Eukaryota</taxon>
        <taxon>Fungi</taxon>
        <taxon>Dikarya</taxon>
        <taxon>Basidiomycota</taxon>
        <taxon>Agaricomycotina</taxon>
        <taxon>Agaricomycetes</taxon>
        <taxon>Polyporales</taxon>
        <taxon>Irpicaceae</taxon>
        <taxon>Irpex</taxon>
    </lineage>
</organism>
<protein>
    <submittedName>
        <fullName evidence="1">Uncharacterized protein</fullName>
    </submittedName>
</protein>
<reference evidence="1" key="1">
    <citation type="journal article" date="2021" name="Environ. Microbiol.">
        <title>Gene family expansions and transcriptome signatures uncover fungal adaptations to wood decay.</title>
        <authorList>
            <person name="Hage H."/>
            <person name="Miyauchi S."/>
            <person name="Viragh M."/>
            <person name="Drula E."/>
            <person name="Min B."/>
            <person name="Chaduli D."/>
            <person name="Navarro D."/>
            <person name="Favel A."/>
            <person name="Norest M."/>
            <person name="Lesage-Meessen L."/>
            <person name="Balint B."/>
            <person name="Merenyi Z."/>
            <person name="de Eugenio L."/>
            <person name="Morin E."/>
            <person name="Martinez A.T."/>
            <person name="Baldrian P."/>
            <person name="Stursova M."/>
            <person name="Martinez M.J."/>
            <person name="Novotny C."/>
            <person name="Magnuson J.K."/>
            <person name="Spatafora J.W."/>
            <person name="Maurice S."/>
            <person name="Pangilinan J."/>
            <person name="Andreopoulos W."/>
            <person name="LaButti K."/>
            <person name="Hundley H."/>
            <person name="Na H."/>
            <person name="Kuo A."/>
            <person name="Barry K."/>
            <person name="Lipzen A."/>
            <person name="Henrissat B."/>
            <person name="Riley R."/>
            <person name="Ahrendt S."/>
            <person name="Nagy L.G."/>
            <person name="Grigoriev I.V."/>
            <person name="Martin F."/>
            <person name="Rosso M.N."/>
        </authorList>
    </citation>
    <scope>NUCLEOTIDE SEQUENCE</scope>
    <source>
        <strain evidence="1">CBS 384.51</strain>
    </source>
</reference>
<evidence type="ECO:0000313" key="2">
    <source>
        <dbReference type="Proteomes" id="UP001055072"/>
    </source>
</evidence>
<comment type="caution">
    <text evidence="1">The sequence shown here is derived from an EMBL/GenBank/DDBJ whole genome shotgun (WGS) entry which is preliminary data.</text>
</comment>
<evidence type="ECO:0000313" key="1">
    <source>
        <dbReference type="EMBL" id="KAI0094055.1"/>
    </source>
</evidence>
<name>A0ACB8UIC9_9APHY</name>
<accession>A0ACB8UIC9</accession>
<sequence length="333" mass="35959">MQLTLQSIKHKEVVDSLNLQLTKLEANSELQETILELQEKNEDLERLLQEKNGEIEENDDRFIQNNKDKKKLTAKAEALMRKVKALQEKLEKLEASSEGSTPKAMPSLPAATSEPPLLTPVASSNRPAQKVVPATAVSSLRSRSATGPATVSRPKTPEAIKSIFRSRTPEMKRALLHPLSPAQQMPVFVPQPSEMPLDPTPGSSSSSSVGKKRRAPDDFDEHESLPVQSFSVESAPIGRLEGAKTPRGSRKLGFTPMRGGSSSQQPASPPRRAPTGSGIIADVTNSPRSKSNPLKKGWLKMKPGSTQASNSRAGSASTRPPARGDRAQNLMGS</sequence>
<proteinExistence type="predicted"/>